<keyword evidence="1" id="KW-0812">Transmembrane</keyword>
<dbReference type="NCBIfam" id="NF047864">
    <property type="entry name" value="CBU_0592_membra"/>
    <property type="match status" value="1"/>
</dbReference>
<dbReference type="EMBL" id="LR134350">
    <property type="protein sequence ID" value="VEG27120.1"/>
    <property type="molecule type" value="Genomic_DNA"/>
</dbReference>
<name>A0A3S4R2N1_9ACTO</name>
<dbReference type="Proteomes" id="UP000266895">
    <property type="component" value="Chromosome"/>
</dbReference>
<evidence type="ECO:0000313" key="3">
    <source>
        <dbReference type="EMBL" id="VEG27120.1"/>
    </source>
</evidence>
<dbReference type="AlphaFoldDB" id="A0A3S4R2N1"/>
<dbReference type="KEGG" id="ahw:NCTC11636_00879"/>
<evidence type="ECO:0000313" key="4">
    <source>
        <dbReference type="Proteomes" id="UP000266895"/>
    </source>
</evidence>
<accession>A0A3S4R2N1</accession>
<feature type="transmembrane region" description="Helical" evidence="1">
    <location>
        <begin position="64"/>
        <end position="84"/>
    </location>
</feature>
<dbReference type="Pfam" id="PF26604">
    <property type="entry name" value="CBU_0592"/>
    <property type="match status" value="1"/>
</dbReference>
<keyword evidence="4" id="KW-1185">Reference proteome</keyword>
<keyword evidence="1" id="KW-1133">Transmembrane helix</keyword>
<dbReference type="InterPro" id="IPR058058">
    <property type="entry name" value="CBU_0592-like"/>
</dbReference>
<protein>
    <recommendedName>
        <fullName evidence="2">CBU-0592-like domain-containing protein</fullName>
    </recommendedName>
</protein>
<evidence type="ECO:0000256" key="1">
    <source>
        <dbReference type="SAM" id="Phobius"/>
    </source>
</evidence>
<sequence length="108" mass="11553">MNNVLGTLISAGGWIGAAELLAAYILVSKGRLAGDSLRYQALNISASVLLLVNCAYTGAWPSAIANSFYVLVGIVILLTVKRAYITQLARRRRFSAAARLRGDRELAA</sequence>
<feature type="transmembrane region" description="Helical" evidence="1">
    <location>
        <begin position="39"/>
        <end position="58"/>
    </location>
</feature>
<organism evidence="3 4">
    <name type="scientific">Actinomyces howellii</name>
    <dbReference type="NCBI Taxonomy" id="52771"/>
    <lineage>
        <taxon>Bacteria</taxon>
        <taxon>Bacillati</taxon>
        <taxon>Actinomycetota</taxon>
        <taxon>Actinomycetes</taxon>
        <taxon>Actinomycetales</taxon>
        <taxon>Actinomycetaceae</taxon>
        <taxon>Actinomyces</taxon>
    </lineage>
</organism>
<dbReference type="OrthoDB" id="3256397at2"/>
<reference evidence="3 4" key="1">
    <citation type="submission" date="2018-12" db="EMBL/GenBank/DDBJ databases">
        <authorList>
            <consortium name="Pathogen Informatics"/>
        </authorList>
    </citation>
    <scope>NUCLEOTIDE SEQUENCE [LARGE SCALE GENOMIC DNA]</scope>
    <source>
        <strain evidence="3 4">NCTC11636</strain>
    </source>
</reference>
<gene>
    <name evidence="3" type="ORF">NCTC11636_00879</name>
</gene>
<proteinExistence type="predicted"/>
<feature type="domain" description="CBU-0592-like" evidence="2">
    <location>
        <begin position="13"/>
        <end position="80"/>
    </location>
</feature>
<evidence type="ECO:0000259" key="2">
    <source>
        <dbReference type="Pfam" id="PF26604"/>
    </source>
</evidence>
<feature type="transmembrane region" description="Helical" evidence="1">
    <location>
        <begin position="6"/>
        <end position="27"/>
    </location>
</feature>
<keyword evidence="1" id="KW-0472">Membrane</keyword>
<dbReference type="RefSeq" id="WP_126382024.1">
    <property type="nucleotide sequence ID" value="NZ_LR134350.1"/>
</dbReference>